<dbReference type="SUPFAM" id="SSF48403">
    <property type="entry name" value="Ankyrin repeat"/>
    <property type="match status" value="1"/>
</dbReference>
<dbReference type="Gramene" id="rna7829">
    <property type="protein sequence ID" value="RHN72148.1"/>
    <property type="gene ID" value="gene7829"/>
</dbReference>
<proteinExistence type="predicted"/>
<evidence type="ECO:0000256" key="3">
    <source>
        <dbReference type="SAM" id="Phobius"/>
    </source>
</evidence>
<evidence type="ECO:0000256" key="2">
    <source>
        <dbReference type="SAM" id="MobiDB-lite"/>
    </source>
</evidence>
<feature type="transmembrane region" description="Helical" evidence="3">
    <location>
        <begin position="532"/>
        <end position="557"/>
    </location>
</feature>
<comment type="subcellular location">
    <subcellularLocation>
        <location evidence="1">Cell membrane</location>
        <topology evidence="1">Peripheral membrane protein</topology>
        <orientation evidence="1">Cytoplasmic side</orientation>
    </subcellularLocation>
</comment>
<evidence type="ECO:0000259" key="4">
    <source>
        <dbReference type="Pfam" id="PF13962"/>
    </source>
</evidence>
<dbReference type="SMART" id="SM00248">
    <property type="entry name" value="ANK"/>
    <property type="match status" value="6"/>
</dbReference>
<dbReference type="GO" id="GO:0005886">
    <property type="term" value="C:plasma membrane"/>
    <property type="evidence" value="ECO:0007669"/>
    <property type="project" value="UniProtKB-SubCell"/>
</dbReference>
<keyword evidence="3" id="KW-0812">Transmembrane</keyword>
<gene>
    <name evidence="5" type="ORF">MtrunA17_Chr2g0284541</name>
</gene>
<feature type="region of interest" description="Disordered" evidence="2">
    <location>
        <begin position="242"/>
        <end position="262"/>
    </location>
</feature>
<dbReference type="AlphaFoldDB" id="A0A396J685"/>
<feature type="transmembrane region" description="Helical" evidence="3">
    <location>
        <begin position="578"/>
        <end position="600"/>
    </location>
</feature>
<accession>A0A396J685</accession>
<dbReference type="Pfam" id="PF13962">
    <property type="entry name" value="PGG"/>
    <property type="match status" value="1"/>
</dbReference>
<name>A0A396J685_MEDTR</name>
<dbReference type="EMBL" id="PSQE01000002">
    <property type="protein sequence ID" value="RHN72148.1"/>
    <property type="molecule type" value="Genomic_DNA"/>
</dbReference>
<feature type="transmembrane region" description="Helical" evidence="3">
    <location>
        <begin position="492"/>
        <end position="512"/>
    </location>
</feature>
<reference evidence="5" key="1">
    <citation type="journal article" date="2018" name="Nat. Plants">
        <title>Whole-genome landscape of Medicago truncatula symbiotic genes.</title>
        <authorList>
            <person name="Pecrix Y."/>
            <person name="Gamas P."/>
            <person name="Carrere S."/>
        </authorList>
    </citation>
    <scope>NUCLEOTIDE SEQUENCE</scope>
    <source>
        <tissue evidence="5">Leaves</tissue>
    </source>
</reference>
<keyword evidence="3" id="KW-1133">Transmembrane helix</keyword>
<dbReference type="InterPro" id="IPR036770">
    <property type="entry name" value="Ankyrin_rpt-contain_sf"/>
</dbReference>
<dbReference type="Gene3D" id="1.25.40.20">
    <property type="entry name" value="Ankyrin repeat-containing domain"/>
    <property type="match status" value="2"/>
</dbReference>
<dbReference type="InterPro" id="IPR026961">
    <property type="entry name" value="PGG_dom"/>
</dbReference>
<feature type="transmembrane region" description="Helical" evidence="3">
    <location>
        <begin position="620"/>
        <end position="640"/>
    </location>
</feature>
<keyword evidence="3" id="KW-0472">Membrane</keyword>
<dbReference type="FunFam" id="1.25.40.20:FF:000679">
    <property type="entry name" value="Uncharacterized protein"/>
    <property type="match status" value="1"/>
</dbReference>
<sequence length="665" mass="76877">MKEPYILAKKYDWKGFVNFFDHNKTLLNRQIDLHQSTPFHYAAHCGSPDMYNKMLSMVDPSMQHVLRMKDDMGNTPLHEVAFTGEVEMTKSTLMKDMEAQAQSEFPLQQPLLEVRNKLGETPVYRTAALGKTNLIKCFLDELSVDLRVHFHRTVDKMSILDIAVIGQFFGTALFLLKGYGELAVQKEENDLTALQLLAKMPSAFKSQTQMRAFENFIYPLLPDYQDDAYYLQDNDITRKREDVETGKNGKNEPHQTQRKQPLQIHHTKLSGFSWMWYTIWKALSKEWKSIKKLWKKKEMHNLAQELVRLLAKNDISWQHSSIAMDRTVCIGIQKEKQEEQDVPTHKAIIYTPLLMAACNGIIEIVELIIHFHPQSIEHVSKDEQNILYMAVKHRQLEIFRMLKKRKMVRRLAGKIDNKNNTVLHNIADFKGGSQPGYALQLQEELHWFERIEKKLPYHYVIHKNDNNQTARELFEQKHEQLLKDAREWIKGTAQSCSAVAALVATVVFAAAYTVPGGTDDHGFPRLLHHPIFVVFMVMDVVALASSLASVVMFLSILTSPCELWDFRRSLPRKLMAGFAFLFFSMATTILVFTATILLNIKLDKSKWSSTYSAAFFPVSIFAMMQFTLYVAMKGCLMALLRSLKKIVPRLLKLIKRSKKNRLWDI</sequence>
<dbReference type="InterPro" id="IPR002110">
    <property type="entry name" value="Ankyrin_rpt"/>
</dbReference>
<dbReference type="OrthoDB" id="1427171at2759"/>
<feature type="domain" description="PGG" evidence="4">
    <location>
        <begin position="487"/>
        <end position="597"/>
    </location>
</feature>
<dbReference type="Proteomes" id="UP000265566">
    <property type="component" value="Chromosome 2"/>
</dbReference>
<dbReference type="PANTHER" id="PTHR24177">
    <property type="entry name" value="CASKIN"/>
    <property type="match status" value="1"/>
</dbReference>
<comment type="caution">
    <text evidence="5">The sequence shown here is derived from an EMBL/GenBank/DDBJ whole genome shotgun (WGS) entry which is preliminary data.</text>
</comment>
<evidence type="ECO:0000256" key="1">
    <source>
        <dbReference type="ARBA" id="ARBA00004413"/>
    </source>
</evidence>
<organism evidence="5">
    <name type="scientific">Medicago truncatula</name>
    <name type="common">Barrel medic</name>
    <name type="synonym">Medicago tribuloides</name>
    <dbReference type="NCBI Taxonomy" id="3880"/>
    <lineage>
        <taxon>Eukaryota</taxon>
        <taxon>Viridiplantae</taxon>
        <taxon>Streptophyta</taxon>
        <taxon>Embryophyta</taxon>
        <taxon>Tracheophyta</taxon>
        <taxon>Spermatophyta</taxon>
        <taxon>Magnoliopsida</taxon>
        <taxon>eudicotyledons</taxon>
        <taxon>Gunneridae</taxon>
        <taxon>Pentapetalae</taxon>
        <taxon>rosids</taxon>
        <taxon>fabids</taxon>
        <taxon>Fabales</taxon>
        <taxon>Fabaceae</taxon>
        <taxon>Papilionoideae</taxon>
        <taxon>50 kb inversion clade</taxon>
        <taxon>NPAAA clade</taxon>
        <taxon>Hologalegina</taxon>
        <taxon>IRL clade</taxon>
        <taxon>Trifolieae</taxon>
        <taxon>Medicago</taxon>
    </lineage>
</organism>
<dbReference type="PANTHER" id="PTHR24177:SF215">
    <property type="entry name" value="PGG DOMAIN-CONTAINING PROTEIN"/>
    <property type="match status" value="1"/>
</dbReference>
<feature type="compositionally biased region" description="Basic and acidic residues" evidence="2">
    <location>
        <begin position="242"/>
        <end position="255"/>
    </location>
</feature>
<evidence type="ECO:0000313" key="5">
    <source>
        <dbReference type="EMBL" id="RHN72148.1"/>
    </source>
</evidence>
<protein>
    <submittedName>
        <fullName evidence="5">Putative ankyrin repeat-containing domain, PGG domain-containing protein</fullName>
    </submittedName>
</protein>